<comment type="subcellular location">
    <subcellularLocation>
        <location evidence="1">Cell membrane</location>
        <topology evidence="1">Multi-pass membrane protein</topology>
    </subcellularLocation>
</comment>
<dbReference type="AlphaFoldDB" id="A0A1M7YII6"/>
<dbReference type="Pfam" id="PF03553">
    <property type="entry name" value="Na_H_antiporter"/>
    <property type="match status" value="1"/>
</dbReference>
<keyword evidence="4 6" id="KW-1133">Transmembrane helix</keyword>
<dbReference type="OrthoDB" id="9762978at2"/>
<dbReference type="STRING" id="1121416.SAMN02745220_04548"/>
<gene>
    <name evidence="8" type="ORF">SAMN02745220_04548</name>
</gene>
<feature type="transmembrane region" description="Helical" evidence="6">
    <location>
        <begin position="352"/>
        <end position="372"/>
    </location>
</feature>
<keyword evidence="9" id="KW-1185">Reference proteome</keyword>
<feature type="transmembrane region" description="Helical" evidence="6">
    <location>
        <begin position="236"/>
        <end position="258"/>
    </location>
</feature>
<feature type="transmembrane region" description="Helical" evidence="6">
    <location>
        <begin position="73"/>
        <end position="94"/>
    </location>
</feature>
<feature type="transmembrane region" description="Helical" evidence="6">
    <location>
        <begin position="322"/>
        <end position="340"/>
    </location>
</feature>
<evidence type="ECO:0000256" key="5">
    <source>
        <dbReference type="ARBA" id="ARBA00023136"/>
    </source>
</evidence>
<evidence type="ECO:0000256" key="4">
    <source>
        <dbReference type="ARBA" id="ARBA00022989"/>
    </source>
</evidence>
<keyword evidence="2" id="KW-1003">Cell membrane</keyword>
<feature type="transmembrane region" description="Helical" evidence="6">
    <location>
        <begin position="423"/>
        <end position="448"/>
    </location>
</feature>
<dbReference type="Proteomes" id="UP000184603">
    <property type="component" value="Unassembled WGS sequence"/>
</dbReference>
<reference evidence="8 9" key="1">
    <citation type="submission" date="2016-12" db="EMBL/GenBank/DDBJ databases">
        <authorList>
            <person name="Song W.-J."/>
            <person name="Kurnit D.M."/>
        </authorList>
    </citation>
    <scope>NUCLEOTIDE SEQUENCE [LARGE SCALE GENOMIC DNA]</scope>
    <source>
        <strain evidence="8 9">DSM 18488</strain>
    </source>
</reference>
<name>A0A1M7YII6_9BACT</name>
<feature type="transmembrane region" description="Helical" evidence="6">
    <location>
        <begin position="393"/>
        <end position="417"/>
    </location>
</feature>
<evidence type="ECO:0000313" key="9">
    <source>
        <dbReference type="Proteomes" id="UP000184603"/>
    </source>
</evidence>
<evidence type="ECO:0000256" key="2">
    <source>
        <dbReference type="ARBA" id="ARBA00022475"/>
    </source>
</evidence>
<dbReference type="GO" id="GO:0005886">
    <property type="term" value="C:plasma membrane"/>
    <property type="evidence" value="ECO:0007669"/>
    <property type="project" value="UniProtKB-SubCell"/>
</dbReference>
<evidence type="ECO:0000256" key="3">
    <source>
        <dbReference type="ARBA" id="ARBA00022692"/>
    </source>
</evidence>
<feature type="transmembrane region" description="Helical" evidence="6">
    <location>
        <begin position="48"/>
        <end position="66"/>
    </location>
</feature>
<evidence type="ECO:0000259" key="7">
    <source>
        <dbReference type="Pfam" id="PF03553"/>
    </source>
</evidence>
<proteinExistence type="predicted"/>
<keyword evidence="5 6" id="KW-0472">Membrane</keyword>
<dbReference type="RefSeq" id="WP_084554384.1">
    <property type="nucleotide sequence ID" value="NZ_FRFE01000035.1"/>
</dbReference>
<evidence type="ECO:0000256" key="6">
    <source>
        <dbReference type="SAM" id="Phobius"/>
    </source>
</evidence>
<feature type="transmembrane region" description="Helical" evidence="6">
    <location>
        <begin position="149"/>
        <end position="176"/>
    </location>
</feature>
<evidence type="ECO:0000256" key="1">
    <source>
        <dbReference type="ARBA" id="ARBA00004651"/>
    </source>
</evidence>
<feature type="transmembrane region" description="Helical" evidence="6">
    <location>
        <begin position="480"/>
        <end position="500"/>
    </location>
</feature>
<evidence type="ECO:0000313" key="8">
    <source>
        <dbReference type="EMBL" id="SHO52396.1"/>
    </source>
</evidence>
<feature type="transmembrane region" description="Helical" evidence="6">
    <location>
        <begin position="298"/>
        <end position="315"/>
    </location>
</feature>
<dbReference type="PANTHER" id="PTHR43478:SF1">
    <property type="entry name" value="NA+_H+ ANTIPORTER NHAC-LIKE C-TERMINAL DOMAIN-CONTAINING PROTEIN"/>
    <property type="match status" value="1"/>
</dbReference>
<dbReference type="InterPro" id="IPR018461">
    <property type="entry name" value="Na/H_Antiport_NhaC-like_C"/>
</dbReference>
<feature type="transmembrane region" description="Helical" evidence="6">
    <location>
        <begin position="109"/>
        <end position="128"/>
    </location>
</feature>
<feature type="transmembrane region" description="Helical" evidence="6">
    <location>
        <begin position="24"/>
        <end position="42"/>
    </location>
</feature>
<accession>A0A1M7YII6</accession>
<organism evidence="8 9">
    <name type="scientific">Desulfopila aestuarii DSM 18488</name>
    <dbReference type="NCBI Taxonomy" id="1121416"/>
    <lineage>
        <taxon>Bacteria</taxon>
        <taxon>Pseudomonadati</taxon>
        <taxon>Thermodesulfobacteriota</taxon>
        <taxon>Desulfobulbia</taxon>
        <taxon>Desulfobulbales</taxon>
        <taxon>Desulfocapsaceae</taxon>
        <taxon>Desulfopila</taxon>
    </lineage>
</organism>
<dbReference type="EMBL" id="FRFE01000035">
    <property type="protein sequence ID" value="SHO52396.1"/>
    <property type="molecule type" value="Genomic_DNA"/>
</dbReference>
<feature type="domain" description="Na+/H+ antiporter NhaC-like C-terminal" evidence="7">
    <location>
        <begin position="198"/>
        <end position="497"/>
    </location>
</feature>
<protein>
    <submittedName>
        <fullName evidence="8">Transporter, NhaC family</fullName>
    </submittedName>
</protein>
<keyword evidence="3 6" id="KW-0812">Transmembrane</keyword>
<sequence length="501" mass="53948">MSTIISAGPSISNSLEGKPALQRVITEYFGLFCLFLLVGYFVPDDETALGAFSALPSLFLLAFIFYTKRILEGLTLAALLAFIMADKTAFFTPLNETLTEVLTDGDTQWLFIVCGLMGSIIALIEKAGGAQAFGAWVAKRAKTRKSTLLWTWILGVVIFIDDYLNCLTVGSCMAPITDKHKVSREKLAYIVDSTAAPVCVLIPISTWAVYIASLLEQAKAVPEGEGMKMFIQTIPYNIYGWVAAIIVPLVILGIIPVFGPMKAAEKRAQETGELAPPGSAKIDIKGGQQTEITAKPRILNFFLPIIVLIASTIYFDIDMQMGVLTAVGFTFVLYIFQGTMTPEEFFDCCVVGIKHMLFPLLMVILALTFANVNEKIGFLTYVIETAKTFMTPTMLPAVLFVVLGITEFIMGLSWGMYAIAIPIAIPLAISIGANPVVAVGAVCSAGVFGSHICFYSDATILSSAAAGCDNYRHAVTQMTFGFLGAAISLLIFIAIGVLGLA</sequence>
<dbReference type="PANTHER" id="PTHR43478">
    <property type="entry name" value="NA+/H+ ANTIPORTER-RELATED"/>
    <property type="match status" value="1"/>
</dbReference>